<reference evidence="1" key="1">
    <citation type="submission" date="2023-03" db="EMBL/GenBank/DDBJ databases">
        <title>Massive genome expansion in bonnet fungi (Mycena s.s.) driven by repeated elements and novel gene families across ecological guilds.</title>
        <authorList>
            <consortium name="Lawrence Berkeley National Laboratory"/>
            <person name="Harder C.B."/>
            <person name="Miyauchi S."/>
            <person name="Viragh M."/>
            <person name="Kuo A."/>
            <person name="Thoen E."/>
            <person name="Andreopoulos B."/>
            <person name="Lu D."/>
            <person name="Skrede I."/>
            <person name="Drula E."/>
            <person name="Henrissat B."/>
            <person name="Morin E."/>
            <person name="Kohler A."/>
            <person name="Barry K."/>
            <person name="LaButti K."/>
            <person name="Morin E."/>
            <person name="Salamov A."/>
            <person name="Lipzen A."/>
            <person name="Mereny Z."/>
            <person name="Hegedus B."/>
            <person name="Baldrian P."/>
            <person name="Stursova M."/>
            <person name="Weitz H."/>
            <person name="Taylor A."/>
            <person name="Grigoriev I.V."/>
            <person name="Nagy L.G."/>
            <person name="Martin F."/>
            <person name="Kauserud H."/>
        </authorList>
    </citation>
    <scope>NUCLEOTIDE SEQUENCE</scope>
    <source>
        <strain evidence="1">9144</strain>
    </source>
</reference>
<comment type="caution">
    <text evidence="1">The sequence shown here is derived from an EMBL/GenBank/DDBJ whole genome shotgun (WGS) entry which is preliminary data.</text>
</comment>
<dbReference type="EMBL" id="JARJCW010000016">
    <property type="protein sequence ID" value="KAJ7215932.1"/>
    <property type="molecule type" value="Genomic_DNA"/>
</dbReference>
<evidence type="ECO:0000313" key="2">
    <source>
        <dbReference type="Proteomes" id="UP001219525"/>
    </source>
</evidence>
<accession>A0AAD6VKQ9</accession>
<gene>
    <name evidence="1" type="ORF">GGX14DRAFT_391608</name>
</gene>
<evidence type="ECO:0000313" key="1">
    <source>
        <dbReference type="EMBL" id="KAJ7215932.1"/>
    </source>
</evidence>
<dbReference type="Proteomes" id="UP001219525">
    <property type="component" value="Unassembled WGS sequence"/>
</dbReference>
<protein>
    <submittedName>
        <fullName evidence="1">Uncharacterized protein</fullName>
    </submittedName>
</protein>
<organism evidence="1 2">
    <name type="scientific">Mycena pura</name>
    <dbReference type="NCBI Taxonomy" id="153505"/>
    <lineage>
        <taxon>Eukaryota</taxon>
        <taxon>Fungi</taxon>
        <taxon>Dikarya</taxon>
        <taxon>Basidiomycota</taxon>
        <taxon>Agaricomycotina</taxon>
        <taxon>Agaricomycetes</taxon>
        <taxon>Agaricomycetidae</taxon>
        <taxon>Agaricales</taxon>
        <taxon>Marasmiineae</taxon>
        <taxon>Mycenaceae</taxon>
        <taxon>Mycena</taxon>
    </lineage>
</organism>
<proteinExistence type="predicted"/>
<keyword evidence="2" id="KW-1185">Reference proteome</keyword>
<name>A0AAD6VKQ9_9AGAR</name>
<dbReference type="AlphaFoldDB" id="A0AAD6VKQ9"/>
<sequence>MLPETLVSCAQLTTSTCVASLARMVITCSYQAQVVLDEVHNPSGTKETRSVPSLMDLLNEKNIDPETVDQAAVEELLFNHPDPYDLAESYTIQKVTKSHILRGVQFHTYHCGFNKYSIAMWAGLR</sequence>